<proteinExistence type="predicted"/>
<dbReference type="EMBL" id="LCQK01000001">
    <property type="protein sequence ID" value="KKW15250.1"/>
    <property type="molecule type" value="Genomic_DNA"/>
</dbReference>
<name>A0A0G1W9K2_9BACT</name>
<comment type="caution">
    <text evidence="1">The sequence shown here is derived from an EMBL/GenBank/DDBJ whole genome shotgun (WGS) entry which is preliminary data.</text>
</comment>
<evidence type="ECO:0000313" key="1">
    <source>
        <dbReference type="EMBL" id="KKW15250.1"/>
    </source>
</evidence>
<protein>
    <submittedName>
        <fullName evidence="1">Uncharacterized protein</fullName>
    </submittedName>
</protein>
<reference evidence="1 2" key="1">
    <citation type="journal article" date="2015" name="Nature">
        <title>rRNA introns, odd ribosomes, and small enigmatic genomes across a large radiation of phyla.</title>
        <authorList>
            <person name="Brown C.T."/>
            <person name="Hug L.A."/>
            <person name="Thomas B.C."/>
            <person name="Sharon I."/>
            <person name="Castelle C.J."/>
            <person name="Singh A."/>
            <person name="Wilkins M.J."/>
            <person name="Williams K.H."/>
            <person name="Banfield J.F."/>
        </authorList>
    </citation>
    <scope>NUCLEOTIDE SEQUENCE [LARGE SCALE GENOMIC DNA]</scope>
</reference>
<accession>A0A0G1W9K2</accession>
<organism evidence="1 2">
    <name type="scientific">Candidatus Jorgensenbacteria bacterium GW2011_GWB1_50_10</name>
    <dbReference type="NCBI Taxonomy" id="1618665"/>
    <lineage>
        <taxon>Bacteria</taxon>
        <taxon>Candidatus Joergenseniibacteriota</taxon>
    </lineage>
</organism>
<evidence type="ECO:0000313" key="2">
    <source>
        <dbReference type="Proteomes" id="UP000034224"/>
    </source>
</evidence>
<dbReference type="STRING" id="1618665.UY55_C0001G0004"/>
<sequence>MARLKDRQHALILRKEGKSYSQIKSSIGVSKGTLSYWLRDFPLPEERIRELRDWSQQRIERYRQTRLRTKEDRLNKIYFEQKRIIFPLSKRDLLIAGLFLYWGEGSKSKLPELEVANTDPAVPKFFIYWVTKFLKLEKSKIKAHLHLYNDMDVAKEINFWSSALDIPKTQFTKPYIKKNSSELINRGTFGHGTCTIRIGNARVGEKVQMGLKSIRDRFGP</sequence>
<dbReference type="Proteomes" id="UP000034224">
    <property type="component" value="Unassembled WGS sequence"/>
</dbReference>
<dbReference type="AlphaFoldDB" id="A0A0G1W9K2"/>
<gene>
    <name evidence="1" type="ORF">UY55_C0001G0004</name>
</gene>